<dbReference type="PANTHER" id="PTHR11070">
    <property type="entry name" value="UVRD / RECB / PCRA DNA HELICASE FAMILY MEMBER"/>
    <property type="match status" value="1"/>
</dbReference>
<evidence type="ECO:0000256" key="2">
    <source>
        <dbReference type="ARBA" id="ARBA00022801"/>
    </source>
</evidence>
<dbReference type="GO" id="GO:0016787">
    <property type="term" value="F:hydrolase activity"/>
    <property type="evidence" value="ECO:0007669"/>
    <property type="project" value="UniProtKB-UniRule"/>
</dbReference>
<comment type="caution">
    <text evidence="8">The sequence shown here is derived from an EMBL/GenBank/DDBJ whole genome shotgun (WGS) entry which is preliminary data.</text>
</comment>
<evidence type="ECO:0000313" key="8">
    <source>
        <dbReference type="EMBL" id="EKU84159.1"/>
    </source>
</evidence>
<dbReference type="PANTHER" id="PTHR11070:SF2">
    <property type="entry name" value="ATP-DEPENDENT DNA HELICASE SRS2"/>
    <property type="match status" value="1"/>
</dbReference>
<evidence type="ECO:0000256" key="6">
    <source>
        <dbReference type="PROSITE-ProRule" id="PRU00560"/>
    </source>
</evidence>
<dbReference type="HOGENOM" id="CLU_004585_8_2_4"/>
<evidence type="ECO:0000256" key="1">
    <source>
        <dbReference type="ARBA" id="ARBA00022741"/>
    </source>
</evidence>
<evidence type="ECO:0000256" key="3">
    <source>
        <dbReference type="ARBA" id="ARBA00022806"/>
    </source>
</evidence>
<organism evidence="8 9">
    <name type="scientific">Massilia timonae CCUG 45783</name>
    <dbReference type="NCBI Taxonomy" id="883126"/>
    <lineage>
        <taxon>Bacteria</taxon>
        <taxon>Pseudomonadati</taxon>
        <taxon>Pseudomonadota</taxon>
        <taxon>Betaproteobacteria</taxon>
        <taxon>Burkholderiales</taxon>
        <taxon>Oxalobacteraceae</taxon>
        <taxon>Telluria group</taxon>
        <taxon>Massilia</taxon>
    </lineage>
</organism>
<dbReference type="PATRIC" id="fig|883126.3.peg.809"/>
<evidence type="ECO:0000259" key="7">
    <source>
        <dbReference type="PROSITE" id="PS51198"/>
    </source>
</evidence>
<dbReference type="RefSeq" id="WP_005664139.1">
    <property type="nucleotide sequence ID" value="NZ_JH992922.1"/>
</dbReference>
<dbReference type="Proteomes" id="UP000009874">
    <property type="component" value="Unassembled WGS sequence"/>
</dbReference>
<dbReference type="GO" id="GO:0003677">
    <property type="term" value="F:DNA binding"/>
    <property type="evidence" value="ECO:0007669"/>
    <property type="project" value="InterPro"/>
</dbReference>
<dbReference type="OrthoDB" id="7211215at2"/>
<dbReference type="GO" id="GO:0000725">
    <property type="term" value="P:recombinational repair"/>
    <property type="evidence" value="ECO:0007669"/>
    <property type="project" value="TreeGrafter"/>
</dbReference>
<dbReference type="EMBL" id="AGZI01000008">
    <property type="protein sequence ID" value="EKU84159.1"/>
    <property type="molecule type" value="Genomic_DNA"/>
</dbReference>
<keyword evidence="1 6" id="KW-0547">Nucleotide-binding</keyword>
<sequence>MTDFSKEQIAYVEEPLAHNVYLRACPGSGKTEVIAAKVAKEMREWLHFPAGIAVLSFSRSATGELVERIALARRGGRSTFPHFVGTVDSFFLKLIVNPLAHRLTGYKGRDEDFAIRVVDEKAVCFHRTKYKIDHEHIPANRFDWDPAADRFVFRHPVPAKQRALNALKLEKYQLEDLAAAKAAFNSNGFATYKDVERLALEILSSEQFNEHVYRLVARYPHIMVDECQDLSADQIAIFAQLAGRGVTFHLIGDLEQAIYLFRNCKPDDVAEFVRALDCKEMLLRRNFRSGQSIVNLHGALVKADKITGQANYAEATCYLVEYRDCPSEALGIFDELAADHARSVIVARGHSTLHRMRVGEAAQGAVQGLAAAIASFARGRAGDLHEALSAFAGYLAEECIQQDTLGEDAFCRPVEMQSALDWHRFLSDCLSVLVEAGLAEQSLTWSAWCALHKKALATLATVPCPNAECESVHRALMARQHRAPSGLGAALVGAVIAPGSPRSAKRRLATIHEVKGETHDLTMLVSSSRQGEQAHWKEWVGNPASEAARLAYVASSRPRHILIWAVKTLKKNEREALMLLGFHKSLQL</sequence>
<keyword evidence="4 6" id="KW-0067">ATP-binding</keyword>
<dbReference type="GO" id="GO:0005524">
    <property type="term" value="F:ATP binding"/>
    <property type="evidence" value="ECO:0007669"/>
    <property type="project" value="UniProtKB-UniRule"/>
</dbReference>
<name>K9DHC2_9BURK</name>
<feature type="domain" description="UvrD-like helicase ATP-binding" evidence="7">
    <location>
        <begin position="3"/>
        <end position="290"/>
    </location>
</feature>
<evidence type="ECO:0000313" key="9">
    <source>
        <dbReference type="Proteomes" id="UP000009874"/>
    </source>
</evidence>
<dbReference type="PROSITE" id="PS51198">
    <property type="entry name" value="UVRD_HELICASE_ATP_BIND"/>
    <property type="match status" value="1"/>
</dbReference>
<accession>K9DHC2</accession>
<dbReference type="InterPro" id="IPR000212">
    <property type="entry name" value="DNA_helicase_UvrD/REP"/>
</dbReference>
<dbReference type="InterPro" id="IPR027417">
    <property type="entry name" value="P-loop_NTPase"/>
</dbReference>
<gene>
    <name evidence="8" type="ORF">HMPREF9710_00802</name>
</gene>
<dbReference type="GO" id="GO:0043138">
    <property type="term" value="F:3'-5' DNA helicase activity"/>
    <property type="evidence" value="ECO:0007669"/>
    <property type="project" value="TreeGrafter"/>
</dbReference>
<feature type="binding site" evidence="6">
    <location>
        <begin position="24"/>
        <end position="31"/>
    </location>
    <ligand>
        <name>ATP</name>
        <dbReference type="ChEBI" id="CHEBI:30616"/>
    </ligand>
</feature>
<proteinExistence type="predicted"/>
<dbReference type="AlphaFoldDB" id="K9DHC2"/>
<protein>
    <recommendedName>
        <fullName evidence="5">DNA 3'-5' helicase II</fullName>
    </recommendedName>
</protein>
<dbReference type="Gene3D" id="3.40.50.300">
    <property type="entry name" value="P-loop containing nucleotide triphosphate hydrolases"/>
    <property type="match status" value="1"/>
</dbReference>
<dbReference type="SUPFAM" id="SSF52540">
    <property type="entry name" value="P-loop containing nucleoside triphosphate hydrolases"/>
    <property type="match status" value="1"/>
</dbReference>
<dbReference type="eggNOG" id="COG0210">
    <property type="taxonomic scope" value="Bacteria"/>
</dbReference>
<reference evidence="8 9" key="1">
    <citation type="submission" date="2012-09" db="EMBL/GenBank/DDBJ databases">
        <title>The Genome Sequence of Massilia timonae CCUG 45783.</title>
        <authorList>
            <consortium name="The Broad Institute Genome Sequencing Platform"/>
            <person name="Earl A."/>
            <person name="Ward D."/>
            <person name="Feldgarden M."/>
            <person name="Gevers D."/>
            <person name="Huys G."/>
            <person name="Walker B."/>
            <person name="Young S.K."/>
            <person name="Zeng Q."/>
            <person name="Gargeya S."/>
            <person name="Fitzgerald M."/>
            <person name="Haas B."/>
            <person name="Abouelleil A."/>
            <person name="Alvarado L."/>
            <person name="Arachchi H.M."/>
            <person name="Berlin A.M."/>
            <person name="Chapman S.B."/>
            <person name="Goldberg J."/>
            <person name="Griggs A."/>
            <person name="Gujja S."/>
            <person name="Hansen M."/>
            <person name="Howarth C."/>
            <person name="Imamovic A."/>
            <person name="Larimer J."/>
            <person name="McCowen C."/>
            <person name="Montmayeur A."/>
            <person name="Murphy C."/>
            <person name="Neiman D."/>
            <person name="Pearson M."/>
            <person name="Priest M."/>
            <person name="Roberts A."/>
            <person name="Saif S."/>
            <person name="Shea T."/>
            <person name="Sisk P."/>
            <person name="Sykes S."/>
            <person name="Wortman J."/>
            <person name="Nusbaum C."/>
            <person name="Birren B."/>
        </authorList>
    </citation>
    <scope>NUCLEOTIDE SEQUENCE [LARGE SCALE GENOMIC DNA]</scope>
    <source>
        <strain evidence="8 9">CCUG 45783</strain>
    </source>
</reference>
<keyword evidence="9" id="KW-1185">Reference proteome</keyword>
<evidence type="ECO:0000256" key="5">
    <source>
        <dbReference type="ARBA" id="ARBA00034923"/>
    </source>
</evidence>
<keyword evidence="3 6" id="KW-0347">Helicase</keyword>
<keyword evidence="2 6" id="KW-0378">Hydrolase</keyword>
<dbReference type="InterPro" id="IPR014016">
    <property type="entry name" value="UvrD-like_ATP-bd"/>
</dbReference>
<dbReference type="Pfam" id="PF00580">
    <property type="entry name" value="UvrD-helicase"/>
    <property type="match status" value="1"/>
</dbReference>
<evidence type="ECO:0000256" key="4">
    <source>
        <dbReference type="ARBA" id="ARBA00022840"/>
    </source>
</evidence>